<dbReference type="RefSeq" id="WP_199109508.1">
    <property type="nucleotide sequence ID" value="NZ_JAHWXQ010000002.1"/>
</dbReference>
<dbReference type="SUPFAM" id="SSF49464">
    <property type="entry name" value="Carboxypeptidase regulatory domain-like"/>
    <property type="match status" value="1"/>
</dbReference>
<proteinExistence type="predicted"/>
<sequence length="304" mass="34307">MNKSILVVLLTFFSLQARSQVKGVVSDKGSKAPIPYSNIWIEHKHTGTTSDEAGRFSLIKGDSADFILFTAIGYENKRIKVGALFDTVYLQPVPILLSEVRVLASPNTRSLKIKTYNKAIINYYLGSGGFPRIIANYFPYNQAYQQTAFLKQLSILTASDSEDALFHIRLYRVSADGKPGEYLHQHSIKGIARKGKSSTRVNLEDLNLRFPEEGLFIAIEWLIIDRNKHVYKNTDKQSGSLIGEAQDHKRSSYQPMVGTISSDEDKNSWQMIKGVWHKVERNRLQNTAHSGKYILPAIELILSN</sequence>
<evidence type="ECO:0000313" key="2">
    <source>
        <dbReference type="Proteomes" id="UP000774935"/>
    </source>
</evidence>
<dbReference type="Proteomes" id="UP000774935">
    <property type="component" value="Unassembled WGS sequence"/>
</dbReference>
<keyword evidence="2" id="KW-1185">Reference proteome</keyword>
<comment type="caution">
    <text evidence="1">The sequence shown here is derived from an EMBL/GenBank/DDBJ whole genome shotgun (WGS) entry which is preliminary data.</text>
</comment>
<dbReference type="Pfam" id="PF13715">
    <property type="entry name" value="CarbopepD_reg_2"/>
    <property type="match status" value="1"/>
</dbReference>
<evidence type="ECO:0000313" key="1">
    <source>
        <dbReference type="EMBL" id="MBW3364976.1"/>
    </source>
</evidence>
<organism evidence="1 2">
    <name type="scientific">Pontibacter populi</name>
    <dbReference type="NCBI Taxonomy" id="890055"/>
    <lineage>
        <taxon>Bacteria</taxon>
        <taxon>Pseudomonadati</taxon>
        <taxon>Bacteroidota</taxon>
        <taxon>Cytophagia</taxon>
        <taxon>Cytophagales</taxon>
        <taxon>Hymenobacteraceae</taxon>
        <taxon>Pontibacter</taxon>
    </lineage>
</organism>
<dbReference type="InterPro" id="IPR008969">
    <property type="entry name" value="CarboxyPept-like_regulatory"/>
</dbReference>
<dbReference type="EMBL" id="JAHWXQ010000002">
    <property type="protein sequence ID" value="MBW3364976.1"/>
    <property type="molecule type" value="Genomic_DNA"/>
</dbReference>
<accession>A0ABS6XAS5</accession>
<gene>
    <name evidence="1" type="ORF">KYK27_07975</name>
</gene>
<protein>
    <submittedName>
        <fullName evidence="1">Carboxypeptidase-like regulatory domain-containing protein</fullName>
    </submittedName>
</protein>
<name>A0ABS6XAS5_9BACT</name>
<reference evidence="1 2" key="1">
    <citation type="submission" date="2021-07" db="EMBL/GenBank/DDBJ databases">
        <authorList>
            <person name="Kim M.K."/>
        </authorList>
    </citation>
    <scope>NUCLEOTIDE SEQUENCE [LARGE SCALE GENOMIC DNA]</scope>
    <source>
        <strain evidence="1 2">HLY7-15</strain>
    </source>
</reference>